<keyword evidence="3 6" id="KW-0812">Transmembrane</keyword>
<dbReference type="Pfam" id="PF07690">
    <property type="entry name" value="MFS_1"/>
    <property type="match status" value="1"/>
</dbReference>
<dbReference type="PANTHER" id="PTHR23508">
    <property type="entry name" value="CARBOXYLIC ACID TRANSPORTER PROTEIN HOMOLOG"/>
    <property type="match status" value="1"/>
</dbReference>
<feature type="domain" description="Major facilitator superfamily (MFS) profile" evidence="7">
    <location>
        <begin position="17"/>
        <end position="405"/>
    </location>
</feature>
<evidence type="ECO:0000256" key="3">
    <source>
        <dbReference type="ARBA" id="ARBA00022692"/>
    </source>
</evidence>
<feature type="transmembrane region" description="Helical" evidence="6">
    <location>
        <begin position="292"/>
        <end position="311"/>
    </location>
</feature>
<dbReference type="RefSeq" id="WP_063697780.1">
    <property type="nucleotide sequence ID" value="NZ_BBIM01000031.1"/>
</dbReference>
<feature type="transmembrane region" description="Helical" evidence="6">
    <location>
        <begin position="317"/>
        <end position="342"/>
    </location>
</feature>
<dbReference type="Gene3D" id="1.20.1250.20">
    <property type="entry name" value="MFS general substrate transporter like domains"/>
    <property type="match status" value="1"/>
</dbReference>
<dbReference type="InterPro" id="IPR020846">
    <property type="entry name" value="MFS_dom"/>
</dbReference>
<dbReference type="SUPFAM" id="SSF103473">
    <property type="entry name" value="MFS general substrate transporter"/>
    <property type="match status" value="1"/>
</dbReference>
<feature type="transmembrane region" description="Helical" evidence="6">
    <location>
        <begin position="354"/>
        <end position="373"/>
    </location>
</feature>
<evidence type="ECO:0000256" key="5">
    <source>
        <dbReference type="ARBA" id="ARBA00023136"/>
    </source>
</evidence>
<dbReference type="InterPro" id="IPR036259">
    <property type="entry name" value="MFS_trans_sf"/>
</dbReference>
<keyword evidence="4 6" id="KW-1133">Transmembrane helix</keyword>
<feature type="transmembrane region" description="Helical" evidence="6">
    <location>
        <begin position="81"/>
        <end position="100"/>
    </location>
</feature>
<dbReference type="PANTHER" id="PTHR23508:SF10">
    <property type="entry name" value="CARBOXYLIC ACID TRANSPORTER PROTEIN HOMOLOG"/>
    <property type="match status" value="1"/>
</dbReference>
<accession>A0ABZ0Q2X6</accession>
<comment type="subcellular location">
    <subcellularLocation>
        <location evidence="1">Cell membrane</location>
        <topology evidence="1">Multi-pass membrane protein</topology>
    </subcellularLocation>
</comment>
<name>A0ABZ0Q2X6_9LACO</name>
<feature type="transmembrane region" description="Helical" evidence="6">
    <location>
        <begin position="141"/>
        <end position="163"/>
    </location>
</feature>
<evidence type="ECO:0000256" key="1">
    <source>
        <dbReference type="ARBA" id="ARBA00004651"/>
    </source>
</evidence>
<feature type="transmembrane region" description="Helical" evidence="6">
    <location>
        <begin position="264"/>
        <end position="285"/>
    </location>
</feature>
<evidence type="ECO:0000313" key="8">
    <source>
        <dbReference type="EMBL" id="WPC20999.1"/>
    </source>
</evidence>
<keyword evidence="5 6" id="KW-0472">Membrane</keyword>
<dbReference type="Proteomes" id="UP001302696">
    <property type="component" value="Chromosome"/>
</dbReference>
<feature type="transmembrane region" description="Helical" evidence="6">
    <location>
        <begin position="169"/>
        <end position="186"/>
    </location>
</feature>
<gene>
    <name evidence="8" type="ORF">N6G96_06775</name>
</gene>
<evidence type="ECO:0000256" key="2">
    <source>
        <dbReference type="ARBA" id="ARBA00022448"/>
    </source>
</evidence>
<organism evidence="8 9">
    <name type="scientific">Pediococcus inopinatus</name>
    <dbReference type="NCBI Taxonomy" id="114090"/>
    <lineage>
        <taxon>Bacteria</taxon>
        <taxon>Bacillati</taxon>
        <taxon>Bacillota</taxon>
        <taxon>Bacilli</taxon>
        <taxon>Lactobacillales</taxon>
        <taxon>Lactobacillaceae</taxon>
        <taxon>Pediococcus</taxon>
    </lineage>
</organism>
<keyword evidence="9" id="KW-1185">Reference proteome</keyword>
<evidence type="ECO:0000259" key="7">
    <source>
        <dbReference type="PROSITE" id="PS50850"/>
    </source>
</evidence>
<feature type="transmembrane region" description="Helical" evidence="6">
    <location>
        <begin position="379"/>
        <end position="400"/>
    </location>
</feature>
<dbReference type="PROSITE" id="PS50850">
    <property type="entry name" value="MFS"/>
    <property type="match status" value="1"/>
</dbReference>
<protein>
    <submittedName>
        <fullName evidence="8">MFS transporter</fullName>
    </submittedName>
</protein>
<sequence>MESTFEHQSTTTYQKQVVASTASGFVLENMDIMFLSFTLSSIISELHISSAAAGWIGTITNFGMLVGGVIFGILADRIGRIKTFSHTIFIFALATAAMYFANNLTLIYVCRFLAGIGAGGEYGIGMAIIAESFPRHQVGKITSIASIGGQVGALVAAFLAAWILPSFGWHALFLFGIVPVILTYFVRRHLKESPSFLKTLPTKKTTHNGLGHALKILFNSPQATRQTLSLMIMTIVQIAGYFGLMTWLPSIMQTRLHLTVGSSSLWMISTIVGMSLGMAAFGLLLDKFGPRLTFGIFLLMAAVSVYLLLAAQNMQTLVLFGTIVGFFSNGMFGGYGAVISQLYPTEIRATANNIIMNVGRCVGGFSSVLIGILLDHFSITIVILMLSILYIISFISMLSIKNLKKLN</sequence>
<keyword evidence="2" id="KW-0813">Transport</keyword>
<dbReference type="EMBL" id="CP104778">
    <property type="protein sequence ID" value="WPC20999.1"/>
    <property type="molecule type" value="Genomic_DNA"/>
</dbReference>
<feature type="transmembrane region" description="Helical" evidence="6">
    <location>
        <begin position="106"/>
        <end position="129"/>
    </location>
</feature>
<evidence type="ECO:0000256" key="4">
    <source>
        <dbReference type="ARBA" id="ARBA00022989"/>
    </source>
</evidence>
<feature type="transmembrane region" description="Helical" evidence="6">
    <location>
        <begin position="228"/>
        <end position="252"/>
    </location>
</feature>
<evidence type="ECO:0000256" key="6">
    <source>
        <dbReference type="SAM" id="Phobius"/>
    </source>
</evidence>
<feature type="transmembrane region" description="Helical" evidence="6">
    <location>
        <begin position="52"/>
        <end position="74"/>
    </location>
</feature>
<reference evidence="9" key="1">
    <citation type="submission" date="2024-06" db="EMBL/GenBank/DDBJ databases">
        <authorList>
            <person name="Chang H.C."/>
            <person name="Mun S.Y."/>
        </authorList>
    </citation>
    <scope>NUCLEOTIDE SEQUENCE [LARGE SCALE GENOMIC DNA]</scope>
    <source>
        <strain evidence="9">KT1</strain>
    </source>
</reference>
<evidence type="ECO:0000313" key="9">
    <source>
        <dbReference type="Proteomes" id="UP001302696"/>
    </source>
</evidence>
<dbReference type="InterPro" id="IPR011701">
    <property type="entry name" value="MFS"/>
</dbReference>
<proteinExistence type="predicted"/>